<evidence type="ECO:0000256" key="5">
    <source>
        <dbReference type="ARBA" id="ARBA00023163"/>
    </source>
</evidence>
<name>A0A1X6NA69_9APHY</name>
<organism evidence="11 12">
    <name type="scientific">Postia placenta MAD-698-R-SB12</name>
    <dbReference type="NCBI Taxonomy" id="670580"/>
    <lineage>
        <taxon>Eukaryota</taxon>
        <taxon>Fungi</taxon>
        <taxon>Dikarya</taxon>
        <taxon>Basidiomycota</taxon>
        <taxon>Agaricomycotina</taxon>
        <taxon>Agaricomycetes</taxon>
        <taxon>Polyporales</taxon>
        <taxon>Adustoporiaceae</taxon>
        <taxon>Rhodonia</taxon>
    </lineage>
</organism>
<dbReference type="GeneID" id="36323584"/>
<evidence type="ECO:0000313" key="12">
    <source>
        <dbReference type="Proteomes" id="UP000194127"/>
    </source>
</evidence>
<dbReference type="InterPro" id="IPR013767">
    <property type="entry name" value="PAS_fold"/>
</dbReference>
<evidence type="ECO:0000256" key="4">
    <source>
        <dbReference type="ARBA" id="ARBA00023015"/>
    </source>
</evidence>
<dbReference type="CDD" id="cd00130">
    <property type="entry name" value="PAS"/>
    <property type="match status" value="1"/>
</dbReference>
<dbReference type="GO" id="GO:0006355">
    <property type="term" value="P:regulation of DNA-templated transcription"/>
    <property type="evidence" value="ECO:0007669"/>
    <property type="project" value="InterPro"/>
</dbReference>
<reference evidence="11 12" key="1">
    <citation type="submission" date="2017-04" db="EMBL/GenBank/DDBJ databases">
        <title>Genome Sequence of the Model Brown-Rot Fungus Postia placenta SB12.</title>
        <authorList>
            <consortium name="DOE Joint Genome Institute"/>
            <person name="Gaskell J."/>
            <person name="Kersten P."/>
            <person name="Larrondo L.F."/>
            <person name="Canessa P."/>
            <person name="Martinez D."/>
            <person name="Hibbett D."/>
            <person name="Schmoll M."/>
            <person name="Kubicek C.P."/>
            <person name="Martinez A.T."/>
            <person name="Yadav J."/>
            <person name="Master E."/>
            <person name="Magnuson J.K."/>
            <person name="James T."/>
            <person name="Yaver D."/>
            <person name="Berka R."/>
            <person name="Labutti K."/>
            <person name="Lipzen A."/>
            <person name="Aerts A."/>
            <person name="Barry K."/>
            <person name="Henrissat B."/>
            <person name="Blanchette R."/>
            <person name="Grigoriev I."/>
            <person name="Cullen D."/>
        </authorList>
    </citation>
    <scope>NUCLEOTIDE SEQUENCE [LARGE SCALE GENOMIC DNA]</scope>
    <source>
        <strain evidence="11 12">MAD-698-R-SB12</strain>
    </source>
</reference>
<sequence length="333" mass="37224">MSLSEAIPQEIHQANSQRLKEAQVFEFTKRKRWADLLVTELSEAIILVLSATCQVWYCGAAVTELLGWKDEDLVDVDLTDFMNTDDRVTFRSMVRECIQSKQSLLAYSRLQCKNDFYMASDYSSRPREVLFEITGHSHFLPDTGEFRCFFAMAKPYPSRNTAMLNTFLELKMENERLQQRLVRLRAQNSALDATVGGQTLQNQSPSQETVHGQQVGEGYYGSYEEMVPDSITAMSRTNYDGSSLAIYTEHPTGDDDGSECGGPKKKRSFGGTAEQYVCVTCGRTDSPEWRKGPLGPKTLCNACGLRWAKKVRTDKSGQVESDGSASGLGSVVF</sequence>
<dbReference type="AlphaFoldDB" id="A0A1X6NA69"/>
<dbReference type="STRING" id="670580.A0A1X6NA69"/>
<dbReference type="Gene3D" id="3.30.450.20">
    <property type="entry name" value="PAS domain"/>
    <property type="match status" value="1"/>
</dbReference>
<keyword evidence="1" id="KW-0479">Metal-binding</keyword>
<dbReference type="PROSITE" id="PS50114">
    <property type="entry name" value="GATA_ZN_FINGER_2"/>
    <property type="match status" value="1"/>
</dbReference>
<dbReference type="Pfam" id="PF00320">
    <property type="entry name" value="GATA"/>
    <property type="match status" value="1"/>
</dbReference>
<dbReference type="SUPFAM" id="SSF57716">
    <property type="entry name" value="Glucocorticoid receptor-like (DNA-binding domain)"/>
    <property type="match status" value="1"/>
</dbReference>
<dbReference type="GO" id="GO:0043565">
    <property type="term" value="F:sequence-specific DNA binding"/>
    <property type="evidence" value="ECO:0007669"/>
    <property type="project" value="InterPro"/>
</dbReference>
<feature type="region of interest" description="Disordered" evidence="8">
    <location>
        <begin position="314"/>
        <end position="333"/>
    </location>
</feature>
<evidence type="ECO:0000259" key="9">
    <source>
        <dbReference type="PROSITE" id="PS50112"/>
    </source>
</evidence>
<keyword evidence="2 6" id="KW-0863">Zinc-finger</keyword>
<keyword evidence="7" id="KW-0175">Coiled coil</keyword>
<accession>A0A1X6NA69</accession>
<evidence type="ECO:0000256" key="2">
    <source>
        <dbReference type="ARBA" id="ARBA00022771"/>
    </source>
</evidence>
<evidence type="ECO:0008006" key="13">
    <source>
        <dbReference type="Google" id="ProtNLM"/>
    </source>
</evidence>
<dbReference type="RefSeq" id="XP_024342341.1">
    <property type="nucleotide sequence ID" value="XM_024478634.1"/>
</dbReference>
<dbReference type="SMART" id="SM00401">
    <property type="entry name" value="ZnF_GATA"/>
    <property type="match status" value="1"/>
</dbReference>
<protein>
    <recommendedName>
        <fullName evidence="13">GATA-type domain-containing protein</fullName>
    </recommendedName>
</protein>
<evidence type="ECO:0000313" key="11">
    <source>
        <dbReference type="EMBL" id="OSX65547.1"/>
    </source>
</evidence>
<dbReference type="InterPro" id="IPR035965">
    <property type="entry name" value="PAS-like_dom_sf"/>
</dbReference>
<keyword evidence="3" id="KW-0862">Zinc</keyword>
<dbReference type="PANTHER" id="PTHR47172">
    <property type="entry name" value="OS01G0976800 PROTEIN"/>
    <property type="match status" value="1"/>
</dbReference>
<dbReference type="SMART" id="SM00091">
    <property type="entry name" value="PAS"/>
    <property type="match status" value="1"/>
</dbReference>
<proteinExistence type="predicted"/>
<evidence type="ECO:0000256" key="8">
    <source>
        <dbReference type="SAM" id="MobiDB-lite"/>
    </source>
</evidence>
<dbReference type="EMBL" id="KZ110593">
    <property type="protein sequence ID" value="OSX65547.1"/>
    <property type="molecule type" value="Genomic_DNA"/>
</dbReference>
<evidence type="ECO:0000259" key="10">
    <source>
        <dbReference type="PROSITE" id="PS50114"/>
    </source>
</evidence>
<dbReference type="Gene3D" id="3.30.50.10">
    <property type="entry name" value="Erythroid Transcription Factor GATA-1, subunit A"/>
    <property type="match status" value="1"/>
</dbReference>
<keyword evidence="4" id="KW-0805">Transcription regulation</keyword>
<dbReference type="InterPro" id="IPR000679">
    <property type="entry name" value="Znf_GATA"/>
</dbReference>
<dbReference type="SUPFAM" id="SSF55785">
    <property type="entry name" value="PYP-like sensor domain (PAS domain)"/>
    <property type="match status" value="1"/>
</dbReference>
<feature type="domain" description="GATA-type" evidence="10">
    <location>
        <begin position="272"/>
        <end position="305"/>
    </location>
</feature>
<dbReference type="GO" id="GO:0008270">
    <property type="term" value="F:zinc ion binding"/>
    <property type="evidence" value="ECO:0007669"/>
    <property type="project" value="UniProtKB-KW"/>
</dbReference>
<evidence type="ECO:0000256" key="1">
    <source>
        <dbReference type="ARBA" id="ARBA00022723"/>
    </source>
</evidence>
<dbReference type="Proteomes" id="UP000194127">
    <property type="component" value="Unassembled WGS sequence"/>
</dbReference>
<dbReference type="Pfam" id="PF00989">
    <property type="entry name" value="PAS"/>
    <property type="match status" value="1"/>
</dbReference>
<evidence type="ECO:0000256" key="7">
    <source>
        <dbReference type="SAM" id="Coils"/>
    </source>
</evidence>
<dbReference type="InterPro" id="IPR013088">
    <property type="entry name" value="Znf_NHR/GATA"/>
</dbReference>
<dbReference type="InterPro" id="IPR000014">
    <property type="entry name" value="PAS"/>
</dbReference>
<evidence type="ECO:0000256" key="3">
    <source>
        <dbReference type="ARBA" id="ARBA00022833"/>
    </source>
</evidence>
<dbReference type="PROSITE" id="PS00344">
    <property type="entry name" value="GATA_ZN_FINGER_1"/>
    <property type="match status" value="1"/>
</dbReference>
<feature type="coiled-coil region" evidence="7">
    <location>
        <begin position="167"/>
        <end position="194"/>
    </location>
</feature>
<feature type="domain" description="PAS" evidence="9">
    <location>
        <begin position="46"/>
        <end position="101"/>
    </location>
</feature>
<dbReference type="CDD" id="cd00202">
    <property type="entry name" value="ZnF_GATA"/>
    <property type="match status" value="1"/>
</dbReference>
<dbReference type="PANTHER" id="PTHR47172:SF24">
    <property type="entry name" value="GATA ZINC FINGER DOMAIN-CONTAINING PROTEIN 14-RELATED"/>
    <property type="match status" value="1"/>
</dbReference>
<keyword evidence="5" id="KW-0804">Transcription</keyword>
<evidence type="ECO:0000256" key="6">
    <source>
        <dbReference type="PROSITE-ProRule" id="PRU00094"/>
    </source>
</evidence>
<dbReference type="OrthoDB" id="2162994at2759"/>
<gene>
    <name evidence="11" type="ORF">POSPLADRAFT_1044893</name>
</gene>
<dbReference type="PROSITE" id="PS50112">
    <property type="entry name" value="PAS"/>
    <property type="match status" value="1"/>
</dbReference>
<keyword evidence="12" id="KW-1185">Reference proteome</keyword>